<dbReference type="AlphaFoldDB" id="A0AAU9UNB3"/>
<accession>A0AAU9UNB3</accession>
<keyword evidence="4" id="KW-0804">Transcription</keyword>
<evidence type="ECO:0000256" key="3">
    <source>
        <dbReference type="ARBA" id="ARBA00023015"/>
    </source>
</evidence>
<proteinExistence type="predicted"/>
<dbReference type="InterPro" id="IPR028002">
    <property type="entry name" value="Myb_DNA-bind_5"/>
</dbReference>
<comment type="function">
    <text evidence="5">Involved in transvection phenomena (= synapsis-dependent gene expression), where the synaptic pairing of chromosomes carrying genes with which zeste interacts influences the expression of these genes. Zeste binds to DNA and stimulates transcription from a nearby promoter.</text>
</comment>
<sequence>MEPSRRSNRVSYQQLEMLWEFLKRNSDIVSSYNRSLQVKENSKRKWREITETLNSQGCGAHKNWKGWSKYWVDYKGKLKLNYS</sequence>
<keyword evidence="8" id="KW-1185">Reference proteome</keyword>
<evidence type="ECO:0000256" key="4">
    <source>
        <dbReference type="ARBA" id="ARBA00023163"/>
    </source>
</evidence>
<gene>
    <name evidence="7" type="ORF">EEDITHA_LOCUS14224</name>
</gene>
<evidence type="ECO:0000313" key="7">
    <source>
        <dbReference type="EMBL" id="CAH2099210.1"/>
    </source>
</evidence>
<evidence type="ECO:0000259" key="6">
    <source>
        <dbReference type="Pfam" id="PF13873"/>
    </source>
</evidence>
<evidence type="ECO:0000313" key="8">
    <source>
        <dbReference type="Proteomes" id="UP001153954"/>
    </source>
</evidence>
<dbReference type="Proteomes" id="UP001153954">
    <property type="component" value="Unassembled WGS sequence"/>
</dbReference>
<dbReference type="Pfam" id="PF13873">
    <property type="entry name" value="Myb_DNA-bind_5"/>
    <property type="match status" value="1"/>
</dbReference>
<evidence type="ECO:0000256" key="5">
    <source>
        <dbReference type="ARBA" id="ARBA00025466"/>
    </source>
</evidence>
<name>A0AAU9UNB3_EUPED</name>
<reference evidence="7" key="1">
    <citation type="submission" date="2022-03" db="EMBL/GenBank/DDBJ databases">
        <authorList>
            <person name="Tunstrom K."/>
        </authorList>
    </citation>
    <scope>NUCLEOTIDE SEQUENCE</scope>
</reference>
<feature type="domain" description="Myb/SANT-like DNA-binding" evidence="6">
    <location>
        <begin position="6"/>
        <end position="81"/>
    </location>
</feature>
<organism evidence="7 8">
    <name type="scientific">Euphydryas editha</name>
    <name type="common">Edith's checkerspot</name>
    <dbReference type="NCBI Taxonomy" id="104508"/>
    <lineage>
        <taxon>Eukaryota</taxon>
        <taxon>Metazoa</taxon>
        <taxon>Ecdysozoa</taxon>
        <taxon>Arthropoda</taxon>
        <taxon>Hexapoda</taxon>
        <taxon>Insecta</taxon>
        <taxon>Pterygota</taxon>
        <taxon>Neoptera</taxon>
        <taxon>Endopterygota</taxon>
        <taxon>Lepidoptera</taxon>
        <taxon>Glossata</taxon>
        <taxon>Ditrysia</taxon>
        <taxon>Papilionoidea</taxon>
        <taxon>Nymphalidae</taxon>
        <taxon>Nymphalinae</taxon>
        <taxon>Euphydryas</taxon>
    </lineage>
</organism>
<evidence type="ECO:0000256" key="1">
    <source>
        <dbReference type="ARBA" id="ARBA00011764"/>
    </source>
</evidence>
<protein>
    <recommendedName>
        <fullName evidence="2">Regulatory protein zeste</fullName>
    </recommendedName>
</protein>
<evidence type="ECO:0000256" key="2">
    <source>
        <dbReference type="ARBA" id="ARBA00016807"/>
    </source>
</evidence>
<comment type="subunit">
    <text evidence="1">Self-associates forming complexes of several hundred monomers.</text>
</comment>
<comment type="caution">
    <text evidence="7">The sequence shown here is derived from an EMBL/GenBank/DDBJ whole genome shotgun (WGS) entry which is preliminary data.</text>
</comment>
<keyword evidence="3" id="KW-0805">Transcription regulation</keyword>
<dbReference type="EMBL" id="CAKOGL010000021">
    <property type="protein sequence ID" value="CAH2099210.1"/>
    <property type="molecule type" value="Genomic_DNA"/>
</dbReference>